<dbReference type="GO" id="GO:0032216">
    <property type="term" value="F:glucosaminyl-phosphatidylinositol O-acyltransferase activity"/>
    <property type="evidence" value="ECO:0000318"/>
    <property type="project" value="GO_Central"/>
</dbReference>
<evidence type="ECO:0000256" key="5">
    <source>
        <dbReference type="SAM" id="Phobius"/>
    </source>
</evidence>
<proteinExistence type="predicted"/>
<evidence type="ECO:0008006" key="8">
    <source>
        <dbReference type="Google" id="ProtNLM"/>
    </source>
</evidence>
<keyword evidence="7" id="KW-1185">Reference proteome</keyword>
<dbReference type="Proteomes" id="UP000235145">
    <property type="component" value="Unassembled WGS sequence"/>
</dbReference>
<feature type="transmembrane region" description="Helical" evidence="5">
    <location>
        <begin position="212"/>
        <end position="233"/>
    </location>
</feature>
<protein>
    <recommendedName>
        <fullName evidence="8">GPI-anchored wall transfer protein</fullName>
    </recommendedName>
</protein>
<keyword evidence="2 5" id="KW-0812">Transmembrane</keyword>
<dbReference type="PANTHER" id="PTHR20661:SF0">
    <property type="entry name" value="PHOSPHATIDYLINOSITOL-GLYCAN BIOSYNTHESIS CLASS W PROTEIN"/>
    <property type="match status" value="1"/>
</dbReference>
<dbReference type="Pfam" id="PF06423">
    <property type="entry name" value="GWT1"/>
    <property type="match status" value="1"/>
</dbReference>
<feature type="transmembrane region" description="Helical" evidence="5">
    <location>
        <begin position="173"/>
        <end position="191"/>
    </location>
</feature>
<feature type="transmembrane region" description="Helical" evidence="5">
    <location>
        <begin position="12"/>
        <end position="34"/>
    </location>
</feature>
<organism evidence="6 7">
    <name type="scientific">Lactuca sativa</name>
    <name type="common">Garden lettuce</name>
    <dbReference type="NCBI Taxonomy" id="4236"/>
    <lineage>
        <taxon>Eukaryota</taxon>
        <taxon>Viridiplantae</taxon>
        <taxon>Streptophyta</taxon>
        <taxon>Embryophyta</taxon>
        <taxon>Tracheophyta</taxon>
        <taxon>Spermatophyta</taxon>
        <taxon>Magnoliopsida</taxon>
        <taxon>eudicotyledons</taxon>
        <taxon>Gunneridae</taxon>
        <taxon>Pentapetalae</taxon>
        <taxon>asterids</taxon>
        <taxon>campanulids</taxon>
        <taxon>Asterales</taxon>
        <taxon>Asteraceae</taxon>
        <taxon>Cichorioideae</taxon>
        <taxon>Cichorieae</taxon>
        <taxon>Lactucinae</taxon>
        <taxon>Lactuca</taxon>
    </lineage>
</organism>
<evidence type="ECO:0000256" key="3">
    <source>
        <dbReference type="ARBA" id="ARBA00022989"/>
    </source>
</evidence>
<feature type="transmembrane region" description="Helical" evidence="5">
    <location>
        <begin position="274"/>
        <end position="296"/>
    </location>
</feature>
<accession>A0A9R1V5V0</accession>
<evidence type="ECO:0000256" key="2">
    <source>
        <dbReference type="ARBA" id="ARBA00022692"/>
    </source>
</evidence>
<comment type="subcellular location">
    <subcellularLocation>
        <location evidence="1">Membrane</location>
        <topology evidence="1">Multi-pass membrane protein</topology>
    </subcellularLocation>
</comment>
<feature type="transmembrane region" description="Helical" evidence="5">
    <location>
        <begin position="97"/>
        <end position="118"/>
    </location>
</feature>
<gene>
    <name evidence="6" type="ORF">LSAT_V11C600299310</name>
</gene>
<feature type="transmembrane region" description="Helical" evidence="5">
    <location>
        <begin position="484"/>
        <end position="504"/>
    </location>
</feature>
<name>A0A9R1V5V0_LACSA</name>
<dbReference type="PIRSF" id="PIRSF017321">
    <property type="entry name" value="GWT1"/>
    <property type="match status" value="1"/>
</dbReference>
<evidence type="ECO:0000313" key="6">
    <source>
        <dbReference type="EMBL" id="KAJ0200782.1"/>
    </source>
</evidence>
<dbReference type="GO" id="GO:0016020">
    <property type="term" value="C:membrane"/>
    <property type="evidence" value="ECO:0007669"/>
    <property type="project" value="UniProtKB-SubCell"/>
</dbReference>
<feature type="transmembrane region" description="Helical" evidence="5">
    <location>
        <begin position="338"/>
        <end position="360"/>
    </location>
</feature>
<feature type="transmembrane region" description="Helical" evidence="5">
    <location>
        <begin position="148"/>
        <end position="167"/>
    </location>
</feature>
<comment type="caution">
    <text evidence="6">The sequence shown here is derived from an EMBL/GenBank/DDBJ whole genome shotgun (WGS) entry which is preliminary data.</text>
</comment>
<evidence type="ECO:0000256" key="1">
    <source>
        <dbReference type="ARBA" id="ARBA00004141"/>
    </source>
</evidence>
<feature type="transmembrane region" description="Helical" evidence="5">
    <location>
        <begin position="391"/>
        <end position="409"/>
    </location>
</feature>
<keyword evidence="3 5" id="KW-1133">Transmembrane helix</keyword>
<feature type="transmembrane region" description="Helical" evidence="5">
    <location>
        <begin position="510"/>
        <end position="532"/>
    </location>
</feature>
<dbReference type="InterPro" id="IPR009447">
    <property type="entry name" value="PIGW/GWT1"/>
</dbReference>
<feature type="transmembrane region" description="Helical" evidence="5">
    <location>
        <begin position="452"/>
        <end position="472"/>
    </location>
</feature>
<dbReference type="AlphaFoldDB" id="A0A9R1V5V0"/>
<dbReference type="GO" id="GO:0006506">
    <property type="term" value="P:GPI anchor biosynthetic process"/>
    <property type="evidence" value="ECO:0000318"/>
    <property type="project" value="GO_Central"/>
</dbReference>
<evidence type="ECO:0000256" key="4">
    <source>
        <dbReference type="ARBA" id="ARBA00023136"/>
    </source>
</evidence>
<feature type="transmembrane region" description="Helical" evidence="5">
    <location>
        <begin position="245"/>
        <end position="262"/>
    </location>
</feature>
<feature type="transmembrane region" description="Helical" evidence="5">
    <location>
        <begin position="421"/>
        <end position="440"/>
    </location>
</feature>
<sequence length="542" mass="60592">MVSVSRIEEWILILKGEGLLIKCFLLSLIIISLLSKVNVQLLMMHMYVISLCCVNQCVHMILQRQKQSATCLNSAMDSSAKSFNPNKHLKEQFVSDLTGSSMVEVFVLSAIFSMLILLRHTIGIYNKIVASLDEKTSSKKKTVGSRAYIIRMIVDFLSIVLPITLVSTVLSEWSYTIGVVFVLVLFIYFAYKRDGCWYQEEGVHSLRECVSSYRVSLMLITCVCILAVDFNIFPRRYAKTETYGTSLMDVGVGAFVFANSLVSRQARGISTMGLNLKSALSSTSPLLVLGFARLVFTSGVDYQVHVGEYGVYWNFFFTLAGVAVLTSLVNVSPNYCGLLGSLVLIGYQICLISGLNVYLLSSERGADIISQNKEGIYSIFGEVFLEIHNKGYWGLHLIGVWLGNNLLFGKNMKTNDSARKRVWILFLFFWCLTLILDSYVERPSRRMCNLTYVTFVLATNLQTLGIIMLSGGKKVSLLEQAINRNLLAVFIVGNLLTGLVNLWMNTLFVSPVTALFILVAYGFIICCVAGFADYNGIKLKFW</sequence>
<feature type="transmembrane region" description="Helical" evidence="5">
    <location>
        <begin position="311"/>
        <end position="331"/>
    </location>
</feature>
<reference evidence="6 7" key="1">
    <citation type="journal article" date="2017" name="Nat. Commun.">
        <title>Genome assembly with in vitro proximity ligation data and whole-genome triplication in lettuce.</title>
        <authorList>
            <person name="Reyes-Chin-Wo S."/>
            <person name="Wang Z."/>
            <person name="Yang X."/>
            <person name="Kozik A."/>
            <person name="Arikit S."/>
            <person name="Song C."/>
            <person name="Xia L."/>
            <person name="Froenicke L."/>
            <person name="Lavelle D.O."/>
            <person name="Truco M.J."/>
            <person name="Xia R."/>
            <person name="Zhu S."/>
            <person name="Xu C."/>
            <person name="Xu H."/>
            <person name="Xu X."/>
            <person name="Cox K."/>
            <person name="Korf I."/>
            <person name="Meyers B.C."/>
            <person name="Michelmore R.W."/>
        </authorList>
    </citation>
    <scope>NUCLEOTIDE SEQUENCE [LARGE SCALE GENOMIC DNA]</scope>
    <source>
        <strain evidence="7">cv. Salinas</strain>
        <tissue evidence="6">Seedlings</tissue>
    </source>
</reference>
<dbReference type="EMBL" id="NBSK02000006">
    <property type="protein sequence ID" value="KAJ0200782.1"/>
    <property type="molecule type" value="Genomic_DNA"/>
</dbReference>
<evidence type="ECO:0000313" key="7">
    <source>
        <dbReference type="Proteomes" id="UP000235145"/>
    </source>
</evidence>
<keyword evidence="4 5" id="KW-0472">Membrane</keyword>
<dbReference type="PANTHER" id="PTHR20661">
    <property type="entry name" value="PHOSPHATIDYLINOSITOL-GLYCAN BIOSYNTHESIS CLASS W PROTEIN"/>
    <property type="match status" value="1"/>
</dbReference>